<proteinExistence type="inferred from homology"/>
<dbReference type="PANTHER" id="PTHR12215">
    <property type="entry name" value="PHOSPHOPANTETHEINE TRANSFERASE"/>
    <property type="match status" value="1"/>
</dbReference>
<dbReference type="EMBL" id="BAABKD010000009">
    <property type="protein sequence ID" value="GAA5090345.1"/>
    <property type="molecule type" value="Genomic_DNA"/>
</dbReference>
<evidence type="ECO:0000313" key="4">
    <source>
        <dbReference type="EMBL" id="GAA5090345.1"/>
    </source>
</evidence>
<comment type="caution">
    <text evidence="4">The sequence shown here is derived from an EMBL/GenBank/DDBJ whole genome shotgun (WGS) entry which is preliminary data.</text>
</comment>
<evidence type="ECO:0000313" key="5">
    <source>
        <dbReference type="Proteomes" id="UP001500227"/>
    </source>
</evidence>
<evidence type="ECO:0000256" key="1">
    <source>
        <dbReference type="ARBA" id="ARBA00010990"/>
    </source>
</evidence>
<reference evidence="5" key="1">
    <citation type="journal article" date="2019" name="Int. J. Syst. Evol. Microbiol.">
        <title>The Global Catalogue of Microorganisms (GCM) 10K type strain sequencing project: providing services to taxonomists for standard genome sequencing and annotation.</title>
        <authorList>
            <consortium name="The Broad Institute Genomics Platform"/>
            <consortium name="The Broad Institute Genome Sequencing Center for Infectious Disease"/>
            <person name="Wu L."/>
            <person name="Ma J."/>
        </authorList>
    </citation>
    <scope>NUCLEOTIDE SEQUENCE [LARGE SCALE GENOMIC DNA]</scope>
    <source>
        <strain evidence="5">JCM 18423</strain>
    </source>
</reference>
<keyword evidence="5" id="KW-1185">Reference proteome</keyword>
<sequence>MNYWLLLDRQQAPAMSAFMPYLHESEFKHAQRLRSLALQQRYIIGRAVVRQQLAVQLHCSPLDIELAYNPYQKPLVKNHDHCFFSISHSQQYTAVAFSSTVIGVDIEHIAPTIDPALLDVVLTTRERPHVQSATDFYAYWCAKEAILKAHGTGFLTNPLQLHLHNHQDWTFQAELANQNFYAQCALPVTGLMSCVASPLPLPDLSPQGWEVLTFSLPKVIH</sequence>
<evidence type="ECO:0000259" key="3">
    <source>
        <dbReference type="Pfam" id="PF01648"/>
    </source>
</evidence>
<dbReference type="RefSeq" id="WP_345370710.1">
    <property type="nucleotide sequence ID" value="NZ_BAABKD010000009.1"/>
</dbReference>
<protein>
    <submittedName>
        <fullName evidence="4">4'-phosphopantetheinyl transferase superfamily protein</fullName>
    </submittedName>
</protein>
<name>A0ABP9M335_9BURK</name>
<evidence type="ECO:0000256" key="2">
    <source>
        <dbReference type="ARBA" id="ARBA00022679"/>
    </source>
</evidence>
<feature type="domain" description="4'-phosphopantetheinyl transferase" evidence="3">
    <location>
        <begin position="102"/>
        <end position="180"/>
    </location>
</feature>
<dbReference type="PANTHER" id="PTHR12215:SF10">
    <property type="entry name" value="L-AMINOADIPATE-SEMIALDEHYDE DEHYDROGENASE-PHOSPHOPANTETHEINYL TRANSFERASE"/>
    <property type="match status" value="1"/>
</dbReference>
<dbReference type="SUPFAM" id="SSF56214">
    <property type="entry name" value="4'-phosphopantetheinyl transferase"/>
    <property type="match status" value="2"/>
</dbReference>
<comment type="similarity">
    <text evidence="1">Belongs to the P-Pant transferase superfamily. Gsp/Sfp/HetI/AcpT family.</text>
</comment>
<dbReference type="InterPro" id="IPR008278">
    <property type="entry name" value="4-PPantetheinyl_Trfase_dom"/>
</dbReference>
<dbReference type="InterPro" id="IPR037143">
    <property type="entry name" value="4-PPantetheinyl_Trfase_dom_sf"/>
</dbReference>
<accession>A0ABP9M335</accession>
<keyword evidence="2 4" id="KW-0808">Transferase</keyword>
<dbReference type="InterPro" id="IPR050559">
    <property type="entry name" value="P-Pant_transferase_sf"/>
</dbReference>
<dbReference type="Gene3D" id="3.90.470.20">
    <property type="entry name" value="4'-phosphopantetheinyl transferase domain"/>
    <property type="match status" value="2"/>
</dbReference>
<dbReference type="Proteomes" id="UP001500227">
    <property type="component" value="Unassembled WGS sequence"/>
</dbReference>
<organism evidence="4 5">
    <name type="scientific">Paenalcaligenes hermetiae</name>
    <dbReference type="NCBI Taxonomy" id="1157987"/>
    <lineage>
        <taxon>Bacteria</taxon>
        <taxon>Pseudomonadati</taxon>
        <taxon>Pseudomonadota</taxon>
        <taxon>Betaproteobacteria</taxon>
        <taxon>Burkholderiales</taxon>
        <taxon>Alcaligenaceae</taxon>
        <taxon>Paenalcaligenes</taxon>
    </lineage>
</organism>
<gene>
    <name evidence="4" type="ORF">GCM10023337_14540</name>
</gene>
<dbReference type="Pfam" id="PF01648">
    <property type="entry name" value="ACPS"/>
    <property type="match status" value="1"/>
</dbReference>
<dbReference type="GO" id="GO:0016740">
    <property type="term" value="F:transferase activity"/>
    <property type="evidence" value="ECO:0007669"/>
    <property type="project" value="UniProtKB-KW"/>
</dbReference>